<evidence type="ECO:0000313" key="2">
    <source>
        <dbReference type="Proteomes" id="UP000014974"/>
    </source>
</evidence>
<name>S7WLF6_9BACT</name>
<dbReference type="EMBL" id="ATNM01000202">
    <property type="protein sequence ID" value="EPR65048.1"/>
    <property type="molecule type" value="Genomic_DNA"/>
</dbReference>
<dbReference type="eggNOG" id="COG5343">
    <property type="taxonomic scope" value="Bacteria"/>
</dbReference>
<protein>
    <submittedName>
        <fullName evidence="1">Uncharacterized protein</fullName>
    </submittedName>
</protein>
<dbReference type="PATRIC" id="fig|641524.5.peg.5927"/>
<dbReference type="AlphaFoldDB" id="S7WLF6"/>
<gene>
    <name evidence="1" type="ORF">ADICYQ_5977</name>
</gene>
<dbReference type="Proteomes" id="UP000014974">
    <property type="component" value="Unassembled WGS sequence"/>
</dbReference>
<reference evidence="1 2" key="1">
    <citation type="journal article" date="2013" name="Genome Announc.">
        <title>Draft Genome Sequence of Cyclobacterium qasimii Strain M12-11BT, Isolated from Arctic Marine Sediment.</title>
        <authorList>
            <person name="Shivaji S."/>
            <person name="Ara S."/>
            <person name="Singh A."/>
            <person name="Kumar Pinnaka A."/>
        </authorList>
    </citation>
    <scope>NUCLEOTIDE SEQUENCE [LARGE SCALE GENOMIC DNA]</scope>
    <source>
        <strain evidence="1 2">M12-11B</strain>
    </source>
</reference>
<proteinExistence type="predicted"/>
<sequence length="76" mass="8676">MGDLNETEQQEVLAMAKKYPEIEQEITAIEEAMLAIDEVSGISPSSGIKIKFLKHWKLRTKSTALQIFLINLCRKR</sequence>
<comment type="caution">
    <text evidence="1">The sequence shown here is derived from an EMBL/GenBank/DDBJ whole genome shotgun (WGS) entry which is preliminary data.</text>
</comment>
<dbReference type="STRING" id="641524.ADICYQ_5977"/>
<evidence type="ECO:0000313" key="1">
    <source>
        <dbReference type="EMBL" id="EPR65048.1"/>
    </source>
</evidence>
<organism evidence="1 2">
    <name type="scientific">Cyclobacterium qasimii M12-11B</name>
    <dbReference type="NCBI Taxonomy" id="641524"/>
    <lineage>
        <taxon>Bacteria</taxon>
        <taxon>Pseudomonadati</taxon>
        <taxon>Bacteroidota</taxon>
        <taxon>Cytophagia</taxon>
        <taxon>Cytophagales</taxon>
        <taxon>Cyclobacteriaceae</taxon>
        <taxon>Cyclobacterium</taxon>
    </lineage>
</organism>
<accession>S7WLF6</accession>